<proteinExistence type="predicted"/>
<keyword evidence="3" id="KW-1185">Reference proteome</keyword>
<gene>
    <name evidence="2" type="primary">AVEN_94196_1</name>
    <name evidence="2" type="ORF">TNIN_8751</name>
</gene>
<feature type="compositionally biased region" description="Basic and acidic residues" evidence="1">
    <location>
        <begin position="1"/>
        <end position="16"/>
    </location>
</feature>
<organism evidence="2 3">
    <name type="scientific">Trichonephila inaurata madagascariensis</name>
    <dbReference type="NCBI Taxonomy" id="2747483"/>
    <lineage>
        <taxon>Eukaryota</taxon>
        <taxon>Metazoa</taxon>
        <taxon>Ecdysozoa</taxon>
        <taxon>Arthropoda</taxon>
        <taxon>Chelicerata</taxon>
        <taxon>Arachnida</taxon>
        <taxon>Araneae</taxon>
        <taxon>Araneomorphae</taxon>
        <taxon>Entelegynae</taxon>
        <taxon>Araneoidea</taxon>
        <taxon>Nephilidae</taxon>
        <taxon>Trichonephila</taxon>
        <taxon>Trichonephila inaurata</taxon>
    </lineage>
</organism>
<protein>
    <submittedName>
        <fullName evidence="2">WAP domain-containing protein</fullName>
    </submittedName>
</protein>
<name>A0A8X6ISS4_9ARAC</name>
<sequence length="22" mass="2559">SQEIKKKTQDSKKQTEHLNSNS</sequence>
<accession>A0A8X6ISS4</accession>
<evidence type="ECO:0000313" key="2">
    <source>
        <dbReference type="EMBL" id="GFS56222.1"/>
    </source>
</evidence>
<comment type="caution">
    <text evidence="2">The sequence shown here is derived from an EMBL/GenBank/DDBJ whole genome shotgun (WGS) entry which is preliminary data.</text>
</comment>
<evidence type="ECO:0000313" key="3">
    <source>
        <dbReference type="Proteomes" id="UP000886998"/>
    </source>
</evidence>
<dbReference type="EMBL" id="BMAV01027090">
    <property type="protein sequence ID" value="GFS56222.1"/>
    <property type="molecule type" value="Genomic_DNA"/>
</dbReference>
<feature type="non-terminal residue" evidence="2">
    <location>
        <position position="1"/>
    </location>
</feature>
<evidence type="ECO:0000256" key="1">
    <source>
        <dbReference type="SAM" id="MobiDB-lite"/>
    </source>
</evidence>
<dbReference type="OrthoDB" id="6437934at2759"/>
<feature type="region of interest" description="Disordered" evidence="1">
    <location>
        <begin position="1"/>
        <end position="22"/>
    </location>
</feature>
<dbReference type="Proteomes" id="UP000886998">
    <property type="component" value="Unassembled WGS sequence"/>
</dbReference>
<dbReference type="AlphaFoldDB" id="A0A8X6ISS4"/>
<reference evidence="2" key="1">
    <citation type="submission" date="2020-08" db="EMBL/GenBank/DDBJ databases">
        <title>Multicomponent nature underlies the extraordinary mechanical properties of spider dragline silk.</title>
        <authorList>
            <person name="Kono N."/>
            <person name="Nakamura H."/>
            <person name="Mori M."/>
            <person name="Yoshida Y."/>
            <person name="Ohtoshi R."/>
            <person name="Malay A.D."/>
            <person name="Moran D.A.P."/>
            <person name="Tomita M."/>
            <person name="Numata K."/>
            <person name="Arakawa K."/>
        </authorList>
    </citation>
    <scope>NUCLEOTIDE SEQUENCE</scope>
</reference>